<dbReference type="GeneID" id="95773012"/>
<protein>
    <submittedName>
        <fullName evidence="2">CinA family protein</fullName>
    </submittedName>
</protein>
<evidence type="ECO:0000313" key="3">
    <source>
        <dbReference type="Proteomes" id="UP000305131"/>
    </source>
</evidence>
<reference evidence="2 3" key="1">
    <citation type="submission" date="2019-05" db="EMBL/GenBank/DDBJ databases">
        <authorList>
            <person name="Zhou X."/>
        </authorList>
    </citation>
    <scope>NUCLEOTIDE SEQUENCE [LARGE SCALE GENOMIC DNA]</scope>
    <source>
        <strain evidence="2 3">DSM 432</strain>
    </source>
</reference>
<evidence type="ECO:0000259" key="1">
    <source>
        <dbReference type="Pfam" id="PF02464"/>
    </source>
</evidence>
<comment type="caution">
    <text evidence="2">The sequence shown here is derived from an EMBL/GenBank/DDBJ whole genome shotgun (WGS) entry which is preliminary data.</text>
</comment>
<dbReference type="InterPro" id="IPR008136">
    <property type="entry name" value="CinA_C"/>
</dbReference>
<dbReference type="AlphaFoldDB" id="A0A6C1KHJ0"/>
<sequence>MDEETYGRAVAVLAAFRARGLTLATAESCTGGLVAGALTEVPGSSDVVDRGFVTYSNAAKMVMLGVPEATLSVHGAVSEETARAMAKGALEAAGVDAAVAITGIAGPGGGSAQKPVGLVHFACARKDGTVEHREKRFGEVGRGEIRQLSVLEALDLLARAAS</sequence>
<feature type="domain" description="CinA C-terminal" evidence="1">
    <location>
        <begin position="11"/>
        <end position="159"/>
    </location>
</feature>
<accession>A0A6C1KHJ0</accession>
<organism evidence="2 3">
    <name type="scientific">Xanthobacter autotrophicus</name>
    <dbReference type="NCBI Taxonomy" id="280"/>
    <lineage>
        <taxon>Bacteria</taxon>
        <taxon>Pseudomonadati</taxon>
        <taxon>Pseudomonadota</taxon>
        <taxon>Alphaproteobacteria</taxon>
        <taxon>Hyphomicrobiales</taxon>
        <taxon>Xanthobacteraceae</taxon>
        <taxon>Xanthobacter</taxon>
    </lineage>
</organism>
<dbReference type="Proteomes" id="UP000305131">
    <property type="component" value="Unassembled WGS sequence"/>
</dbReference>
<gene>
    <name evidence="2" type="ORF">FBQ73_05995</name>
</gene>
<evidence type="ECO:0000313" key="2">
    <source>
        <dbReference type="EMBL" id="TLX43665.1"/>
    </source>
</evidence>
<dbReference type="NCBIfam" id="TIGR00199">
    <property type="entry name" value="PncC_domain"/>
    <property type="match status" value="1"/>
</dbReference>
<dbReference type="SUPFAM" id="SSF142433">
    <property type="entry name" value="CinA-like"/>
    <property type="match status" value="1"/>
</dbReference>
<dbReference type="Gene3D" id="3.90.950.20">
    <property type="entry name" value="CinA-like"/>
    <property type="match status" value="1"/>
</dbReference>
<dbReference type="RefSeq" id="WP_138398577.1">
    <property type="nucleotide sequence ID" value="NZ_JBAFVI010000001.1"/>
</dbReference>
<name>A0A6C1KHJ0_XANAU</name>
<proteinExistence type="predicted"/>
<dbReference type="InterPro" id="IPR036653">
    <property type="entry name" value="CinA-like_C"/>
</dbReference>
<dbReference type="Pfam" id="PF02464">
    <property type="entry name" value="CinA"/>
    <property type="match status" value="1"/>
</dbReference>
<dbReference type="OrthoDB" id="9801454at2"/>
<dbReference type="EMBL" id="VAUP01000015">
    <property type="protein sequence ID" value="TLX43665.1"/>
    <property type="molecule type" value="Genomic_DNA"/>
</dbReference>